<dbReference type="RefSeq" id="WP_251808011.1">
    <property type="nucleotide sequence ID" value="NZ_CP166679.1"/>
</dbReference>
<keyword evidence="2" id="KW-1185">Reference proteome</keyword>
<reference evidence="2" key="1">
    <citation type="journal article" date="2019" name="Int. J. Syst. Evol. Microbiol.">
        <title>The Global Catalogue of Microorganisms (GCM) 10K type strain sequencing project: providing services to taxonomists for standard genome sequencing and annotation.</title>
        <authorList>
            <consortium name="The Broad Institute Genomics Platform"/>
            <consortium name="The Broad Institute Genome Sequencing Center for Infectious Disease"/>
            <person name="Wu L."/>
            <person name="Ma J."/>
        </authorList>
    </citation>
    <scope>NUCLEOTIDE SEQUENCE [LARGE SCALE GENOMIC DNA]</scope>
    <source>
        <strain evidence="2">KCTC 52924</strain>
    </source>
</reference>
<evidence type="ECO:0000313" key="2">
    <source>
        <dbReference type="Proteomes" id="UP001597532"/>
    </source>
</evidence>
<sequence length="75" mass="8304">MNHVPVKFLGLHFLESASGRWGGQADLSNGFMGESEGNPERCPETHCSCPRPWFEAHCPKWNGVAMCRRPGNSFG</sequence>
<organism evidence="1 2">
    <name type="scientific">Arenibacter antarcticus</name>
    <dbReference type="NCBI Taxonomy" id="2040469"/>
    <lineage>
        <taxon>Bacteria</taxon>
        <taxon>Pseudomonadati</taxon>
        <taxon>Bacteroidota</taxon>
        <taxon>Flavobacteriia</taxon>
        <taxon>Flavobacteriales</taxon>
        <taxon>Flavobacteriaceae</taxon>
        <taxon>Arenibacter</taxon>
    </lineage>
</organism>
<dbReference type="Proteomes" id="UP001597532">
    <property type="component" value="Unassembled WGS sequence"/>
</dbReference>
<accession>A0ABW5VFR8</accession>
<gene>
    <name evidence="1" type="ORF">ACFS1K_05960</name>
</gene>
<evidence type="ECO:0000313" key="1">
    <source>
        <dbReference type="EMBL" id="MFD2789295.1"/>
    </source>
</evidence>
<protein>
    <submittedName>
        <fullName evidence="1">Uncharacterized protein</fullName>
    </submittedName>
</protein>
<dbReference type="EMBL" id="JBHUOK010000021">
    <property type="protein sequence ID" value="MFD2789295.1"/>
    <property type="molecule type" value="Genomic_DNA"/>
</dbReference>
<proteinExistence type="predicted"/>
<comment type="caution">
    <text evidence="1">The sequence shown here is derived from an EMBL/GenBank/DDBJ whole genome shotgun (WGS) entry which is preliminary data.</text>
</comment>
<name>A0ABW5VFR8_9FLAO</name>